<dbReference type="AlphaFoldDB" id="B1XYV9"/>
<dbReference type="Proteomes" id="UP000001693">
    <property type="component" value="Chromosome"/>
</dbReference>
<evidence type="ECO:0000313" key="3">
    <source>
        <dbReference type="Proteomes" id="UP000001693"/>
    </source>
</evidence>
<feature type="signal peptide" evidence="1">
    <location>
        <begin position="1"/>
        <end position="15"/>
    </location>
</feature>
<dbReference type="Pfam" id="PF23793">
    <property type="entry name" value="LysC"/>
    <property type="match status" value="1"/>
</dbReference>
<proteinExistence type="predicted"/>
<dbReference type="RefSeq" id="WP_012345605.1">
    <property type="nucleotide sequence ID" value="NC_010524.1"/>
</dbReference>
<dbReference type="KEGG" id="lch:Lcho_0568"/>
<dbReference type="EMBL" id="CP001013">
    <property type="protein sequence ID" value="ACB32843.1"/>
    <property type="molecule type" value="Genomic_DNA"/>
</dbReference>
<dbReference type="STRING" id="395495.Lcho_0568"/>
<reference evidence="2 3" key="1">
    <citation type="submission" date="2008-03" db="EMBL/GenBank/DDBJ databases">
        <title>Complete sequence of Leptothrix cholodnii SP-6.</title>
        <authorList>
            <consortium name="US DOE Joint Genome Institute"/>
            <person name="Copeland A."/>
            <person name="Lucas S."/>
            <person name="Lapidus A."/>
            <person name="Glavina del Rio T."/>
            <person name="Dalin E."/>
            <person name="Tice H."/>
            <person name="Bruce D."/>
            <person name="Goodwin L."/>
            <person name="Pitluck S."/>
            <person name="Chertkov O."/>
            <person name="Brettin T."/>
            <person name="Detter J.C."/>
            <person name="Han C."/>
            <person name="Kuske C.R."/>
            <person name="Schmutz J."/>
            <person name="Larimer F."/>
            <person name="Land M."/>
            <person name="Hauser L."/>
            <person name="Kyrpides N."/>
            <person name="Lykidis A."/>
            <person name="Emerson D."/>
            <person name="Richardson P."/>
        </authorList>
    </citation>
    <scope>NUCLEOTIDE SEQUENCE [LARGE SCALE GENOMIC DNA]</scope>
    <source>
        <strain evidence="3">ATCC 51168 / LMG 8142 / SP-6</strain>
    </source>
</reference>
<name>B1XYV9_LEPCP</name>
<organism evidence="2 3">
    <name type="scientific">Leptothrix cholodnii (strain ATCC 51168 / LMG 8142 / SP-6)</name>
    <name type="common">Leptothrix discophora (strain SP-6)</name>
    <dbReference type="NCBI Taxonomy" id="395495"/>
    <lineage>
        <taxon>Bacteria</taxon>
        <taxon>Pseudomonadati</taxon>
        <taxon>Pseudomonadota</taxon>
        <taxon>Betaproteobacteria</taxon>
        <taxon>Burkholderiales</taxon>
        <taxon>Sphaerotilaceae</taxon>
        <taxon>Leptothrix</taxon>
    </lineage>
</organism>
<evidence type="ECO:0008006" key="4">
    <source>
        <dbReference type="Google" id="ProtNLM"/>
    </source>
</evidence>
<protein>
    <recommendedName>
        <fullName evidence="4">Lipoprotein</fullName>
    </recommendedName>
</protein>
<evidence type="ECO:0000256" key="1">
    <source>
        <dbReference type="SAM" id="SignalP"/>
    </source>
</evidence>
<dbReference type="eggNOG" id="ENOG502ZGXZ">
    <property type="taxonomic scope" value="Bacteria"/>
</dbReference>
<dbReference type="OrthoDB" id="9926235at2"/>
<sequence precursor="true">MKTNMLWLAALAPLAACTTTHVPVVPDAVQCEVPAALLQACDAPQRLKDGTTYGELLQVHLADRQALVRCAADHDSLMKAVTLCRSEVERHNARLKELDAALKARQ</sequence>
<keyword evidence="3" id="KW-1185">Reference proteome</keyword>
<accession>B1XYV9</accession>
<gene>
    <name evidence="2" type="ordered locus">Lcho_0568</name>
</gene>
<keyword evidence="1" id="KW-0732">Signal</keyword>
<evidence type="ECO:0000313" key="2">
    <source>
        <dbReference type="EMBL" id="ACB32843.1"/>
    </source>
</evidence>
<dbReference type="InterPro" id="IPR058979">
    <property type="entry name" value="LysC-like"/>
</dbReference>
<feature type="chain" id="PRO_5013356726" description="Lipoprotein" evidence="1">
    <location>
        <begin position="16"/>
        <end position="106"/>
    </location>
</feature>
<dbReference type="HOGENOM" id="CLU_2219863_0_0_4"/>